<dbReference type="EMBL" id="QRDH01000006">
    <property type="protein sequence ID" value="RDU40389.1"/>
    <property type="molecule type" value="Genomic_DNA"/>
</dbReference>
<evidence type="ECO:0000256" key="1">
    <source>
        <dbReference type="SAM" id="Phobius"/>
    </source>
</evidence>
<sequence length="271" mass="29126">MKTTECRGHRDQSGQALAEFLVVAGFVLVPLALGTVFLMKIGNTQHEMQEAARYAAWERTVWSPAGNSPHQKVNTVVLNETVARVLGEPERPIDSREDGRTVAPSGRQLDPMLSVNMGAGIRRPVFKEESGALQAFSFSDAKAASGGVAGALGKVVAFGLDLNEKGLQTSTLTWKHDWIPALDFGWQAISSSSTNTLLTESWNAGSPARIEDSIDGIVATSLVSNLGIASALGKLSGLARFKDFRKLELGKIDVDRLPCHRLAKARGRQSC</sequence>
<dbReference type="AlphaFoldDB" id="A0A3D8H1X2"/>
<organism evidence="2 3">
    <name type="scientific">Marinobacter flavimaris</name>
    <dbReference type="NCBI Taxonomy" id="262076"/>
    <lineage>
        <taxon>Bacteria</taxon>
        <taxon>Pseudomonadati</taxon>
        <taxon>Pseudomonadota</taxon>
        <taxon>Gammaproteobacteria</taxon>
        <taxon>Pseudomonadales</taxon>
        <taxon>Marinobacteraceae</taxon>
        <taxon>Marinobacter</taxon>
    </lineage>
</organism>
<keyword evidence="1" id="KW-0812">Transmembrane</keyword>
<evidence type="ECO:0000313" key="2">
    <source>
        <dbReference type="EMBL" id="RDU40389.1"/>
    </source>
</evidence>
<name>A0A3D8H1X2_9GAMM</name>
<keyword evidence="1" id="KW-0472">Membrane</keyword>
<comment type="caution">
    <text evidence="2">The sequence shown here is derived from an EMBL/GenBank/DDBJ whole genome shotgun (WGS) entry which is preliminary data.</text>
</comment>
<gene>
    <name evidence="2" type="ORF">DXI23_14400</name>
</gene>
<protein>
    <submittedName>
        <fullName evidence="2">Uncharacterized protein</fullName>
    </submittedName>
</protein>
<proteinExistence type="predicted"/>
<evidence type="ECO:0000313" key="3">
    <source>
        <dbReference type="Proteomes" id="UP000256431"/>
    </source>
</evidence>
<feature type="transmembrane region" description="Helical" evidence="1">
    <location>
        <begin position="20"/>
        <end position="39"/>
    </location>
</feature>
<keyword evidence="1" id="KW-1133">Transmembrane helix</keyword>
<reference evidence="2 3" key="1">
    <citation type="submission" date="2018-08" db="EMBL/GenBank/DDBJ databases">
        <title>Genome sequence of Marinobacter flavimaris KCTC 12185.</title>
        <authorList>
            <person name="Chun J."/>
            <person name="Kim B.-Y."/>
            <person name="Choi S.-B."/>
            <person name="Kwak M.-J."/>
        </authorList>
    </citation>
    <scope>NUCLEOTIDE SEQUENCE [LARGE SCALE GENOMIC DNA]</scope>
    <source>
        <strain evidence="2 3">KCTC 12185</strain>
    </source>
</reference>
<dbReference type="RefSeq" id="WP_104270909.1">
    <property type="nucleotide sequence ID" value="NZ_PSSW01000006.1"/>
</dbReference>
<keyword evidence="3" id="KW-1185">Reference proteome</keyword>
<dbReference type="Proteomes" id="UP000256431">
    <property type="component" value="Unassembled WGS sequence"/>
</dbReference>
<accession>A0A3D8H1X2</accession>